<dbReference type="EMBL" id="QWDD01000001">
    <property type="protein sequence ID" value="RNJ50647.1"/>
    <property type="molecule type" value="Genomic_DNA"/>
</dbReference>
<protein>
    <submittedName>
        <fullName evidence="2">DUF559 domain-containing protein</fullName>
    </submittedName>
</protein>
<dbReference type="InterPro" id="IPR007569">
    <property type="entry name" value="DUF559"/>
</dbReference>
<accession>A0A3M9XQT6</accession>
<comment type="caution">
    <text evidence="2">The sequence shown here is derived from an EMBL/GenBank/DDBJ whole genome shotgun (WGS) entry which is preliminary data.</text>
</comment>
<dbReference type="PANTHER" id="PTHR38590:SF1">
    <property type="entry name" value="BLL0828 PROTEIN"/>
    <property type="match status" value="1"/>
</dbReference>
<dbReference type="InterPro" id="IPR011335">
    <property type="entry name" value="Restrct_endonuc-II-like"/>
</dbReference>
<feature type="domain" description="DUF559" evidence="1">
    <location>
        <begin position="10"/>
        <end position="110"/>
    </location>
</feature>
<dbReference type="AlphaFoldDB" id="A0A3M9XQT6"/>
<reference evidence="2 3" key="1">
    <citation type="submission" date="2018-08" db="EMBL/GenBank/DDBJ databases">
        <title>Genome sequence of Methylocystis hirsuta CSC1, a methanotroph able to accumulate PHAs.</title>
        <authorList>
            <person name="Bordel S."/>
            <person name="Rodriguez E."/>
            <person name="Gancedo J."/>
            <person name="Munoz R."/>
        </authorList>
    </citation>
    <scope>NUCLEOTIDE SEQUENCE [LARGE SCALE GENOMIC DNA]</scope>
    <source>
        <strain evidence="2 3">CSC1</strain>
    </source>
</reference>
<dbReference type="InterPro" id="IPR047216">
    <property type="entry name" value="Endonuclease_DUF559_bact"/>
</dbReference>
<dbReference type="PANTHER" id="PTHR38590">
    <property type="entry name" value="BLL0828 PROTEIN"/>
    <property type="match status" value="1"/>
</dbReference>
<dbReference type="Gene3D" id="3.40.960.10">
    <property type="entry name" value="VSR Endonuclease"/>
    <property type="match status" value="1"/>
</dbReference>
<name>A0A3M9XQT6_9HYPH</name>
<evidence type="ECO:0000259" key="1">
    <source>
        <dbReference type="Pfam" id="PF04480"/>
    </source>
</evidence>
<dbReference type="CDD" id="cd01038">
    <property type="entry name" value="Endonuclease_DUF559"/>
    <property type="match status" value="1"/>
</dbReference>
<evidence type="ECO:0000313" key="3">
    <source>
        <dbReference type="Proteomes" id="UP000268623"/>
    </source>
</evidence>
<sequence length="129" mass="14834">MRDDTPRERLRQARTLRQEMTIAEAILWKHLRGRGLLGMKFRRQVPIGPYIADFACVSERLIIELDGPPHENAERRERDQRRDDWFLSNGWRVLRLSNERVIGGAALDDISRVLSAPSSDPASPGHLLP</sequence>
<organism evidence="2 3">
    <name type="scientific">Methylocystis hirsuta</name>
    <dbReference type="NCBI Taxonomy" id="369798"/>
    <lineage>
        <taxon>Bacteria</taxon>
        <taxon>Pseudomonadati</taxon>
        <taxon>Pseudomonadota</taxon>
        <taxon>Alphaproteobacteria</taxon>
        <taxon>Hyphomicrobiales</taxon>
        <taxon>Methylocystaceae</taxon>
        <taxon>Methylocystis</taxon>
    </lineage>
</organism>
<dbReference type="SUPFAM" id="SSF52980">
    <property type="entry name" value="Restriction endonuclease-like"/>
    <property type="match status" value="1"/>
</dbReference>
<keyword evidence="3" id="KW-1185">Reference proteome</keyword>
<gene>
    <name evidence="2" type="ORF">D1O30_14715</name>
</gene>
<dbReference type="Proteomes" id="UP000268623">
    <property type="component" value="Unassembled WGS sequence"/>
</dbReference>
<evidence type="ECO:0000313" key="2">
    <source>
        <dbReference type="EMBL" id="RNJ50647.1"/>
    </source>
</evidence>
<proteinExistence type="predicted"/>
<dbReference type="OrthoDB" id="9798754at2"/>
<dbReference type="Pfam" id="PF04480">
    <property type="entry name" value="DUF559"/>
    <property type="match status" value="1"/>
</dbReference>